<evidence type="ECO:0008006" key="5">
    <source>
        <dbReference type="Google" id="ProtNLM"/>
    </source>
</evidence>
<dbReference type="InterPro" id="IPR036286">
    <property type="entry name" value="LexA/Signal_pep-like_sf"/>
</dbReference>
<dbReference type="GO" id="GO:0004252">
    <property type="term" value="F:serine-type endopeptidase activity"/>
    <property type="evidence" value="ECO:0007669"/>
    <property type="project" value="InterPro"/>
</dbReference>
<dbReference type="PANTHER" id="PTHR33516">
    <property type="entry name" value="LEXA REPRESSOR"/>
    <property type="match status" value="1"/>
</dbReference>
<feature type="domain" description="Peptidase S24/S26A/S26B/S26C" evidence="1">
    <location>
        <begin position="79"/>
        <end position="193"/>
    </location>
</feature>
<dbReference type="InterPro" id="IPR006199">
    <property type="entry name" value="LexA_DNA-bd_dom"/>
</dbReference>
<comment type="caution">
    <text evidence="3">The sequence shown here is derived from an EMBL/GenBank/DDBJ whole genome shotgun (WGS) entry which is preliminary data.</text>
</comment>
<organism evidence="3 4">
    <name type="scientific">Candidatus Amesbacteria bacterium RIFOXYB1_FULL_44_23</name>
    <dbReference type="NCBI Taxonomy" id="1797263"/>
    <lineage>
        <taxon>Bacteria</taxon>
        <taxon>Candidatus Amesiibacteriota</taxon>
    </lineage>
</organism>
<gene>
    <name evidence="3" type="ORF">A2397_02045</name>
</gene>
<dbReference type="InterPro" id="IPR015927">
    <property type="entry name" value="Peptidase_S24_S26A/B/C"/>
</dbReference>
<dbReference type="InterPro" id="IPR036388">
    <property type="entry name" value="WH-like_DNA-bd_sf"/>
</dbReference>
<evidence type="ECO:0000313" key="3">
    <source>
        <dbReference type="EMBL" id="OGD09450.1"/>
    </source>
</evidence>
<evidence type="ECO:0000259" key="2">
    <source>
        <dbReference type="Pfam" id="PF01726"/>
    </source>
</evidence>
<dbReference type="Gene3D" id="1.10.10.10">
    <property type="entry name" value="Winged helix-like DNA-binding domain superfamily/Winged helix DNA-binding domain"/>
    <property type="match status" value="1"/>
</dbReference>
<dbReference type="InterPro" id="IPR011991">
    <property type="entry name" value="ArsR-like_HTH"/>
</dbReference>
<evidence type="ECO:0000313" key="4">
    <source>
        <dbReference type="Proteomes" id="UP000176424"/>
    </source>
</evidence>
<dbReference type="CDD" id="cd06529">
    <property type="entry name" value="S24_LexA-like"/>
    <property type="match status" value="1"/>
</dbReference>
<proteinExistence type="predicted"/>
<dbReference type="SUPFAM" id="SSF46785">
    <property type="entry name" value="Winged helix' DNA-binding domain"/>
    <property type="match status" value="1"/>
</dbReference>
<dbReference type="SUPFAM" id="SSF51306">
    <property type="entry name" value="LexA/Signal peptidase"/>
    <property type="match status" value="1"/>
</dbReference>
<dbReference type="InterPro" id="IPR050077">
    <property type="entry name" value="LexA_repressor"/>
</dbReference>
<protein>
    <recommendedName>
        <fullName evidence="5">Repressor LexA</fullName>
    </recommendedName>
</protein>
<accession>A0A1F4ZT69</accession>
<dbReference type="PANTHER" id="PTHR33516:SF2">
    <property type="entry name" value="LEXA REPRESSOR-RELATED"/>
    <property type="match status" value="1"/>
</dbReference>
<sequence length="205" mass="22283">MVGLHPRQIKILELLKGGDGQGLSVREIQNLLGISSPSVVQHHIVQLERKGYLRRNPNNPQDFQVLADSPDREVTYLNVYGLAQCGPGGRILDGNPIERVPISSKLLGFSSSEAFMVKAKGDSMVPLIAENDYVVARVTNDKPPGGEIVVAVNDGNATIKKINYSGGEVVLSSINRDYSPMIVSPDFRVEGVVRGVYKYANPTVK</sequence>
<dbReference type="Pfam" id="PF00717">
    <property type="entry name" value="Peptidase_S24"/>
    <property type="match status" value="1"/>
</dbReference>
<dbReference type="STRING" id="1797263.A2397_02045"/>
<feature type="domain" description="LexA repressor DNA-binding" evidence="2">
    <location>
        <begin position="1"/>
        <end position="60"/>
    </location>
</feature>
<dbReference type="AlphaFoldDB" id="A0A1F4ZT69"/>
<dbReference type="Proteomes" id="UP000176424">
    <property type="component" value="Unassembled WGS sequence"/>
</dbReference>
<evidence type="ECO:0000259" key="1">
    <source>
        <dbReference type="Pfam" id="PF00717"/>
    </source>
</evidence>
<dbReference type="Gene3D" id="2.10.109.10">
    <property type="entry name" value="Umud Fragment, subunit A"/>
    <property type="match status" value="1"/>
</dbReference>
<dbReference type="InterPro" id="IPR036390">
    <property type="entry name" value="WH_DNA-bd_sf"/>
</dbReference>
<dbReference type="Pfam" id="PF01726">
    <property type="entry name" value="LexA_DNA_bind"/>
    <property type="match status" value="1"/>
</dbReference>
<reference evidence="3 4" key="1">
    <citation type="journal article" date="2016" name="Nat. Commun.">
        <title>Thousands of microbial genomes shed light on interconnected biogeochemical processes in an aquifer system.</title>
        <authorList>
            <person name="Anantharaman K."/>
            <person name="Brown C.T."/>
            <person name="Hug L.A."/>
            <person name="Sharon I."/>
            <person name="Castelle C.J."/>
            <person name="Probst A.J."/>
            <person name="Thomas B.C."/>
            <person name="Singh A."/>
            <person name="Wilkins M.J."/>
            <person name="Karaoz U."/>
            <person name="Brodie E.L."/>
            <person name="Williams K.H."/>
            <person name="Hubbard S.S."/>
            <person name="Banfield J.F."/>
        </authorList>
    </citation>
    <scope>NUCLEOTIDE SEQUENCE [LARGE SCALE GENOMIC DNA]</scope>
</reference>
<dbReference type="GO" id="GO:0006508">
    <property type="term" value="P:proteolysis"/>
    <property type="evidence" value="ECO:0007669"/>
    <property type="project" value="InterPro"/>
</dbReference>
<name>A0A1F4ZT69_9BACT</name>
<dbReference type="InterPro" id="IPR039418">
    <property type="entry name" value="LexA-like"/>
</dbReference>
<dbReference type="CDD" id="cd00090">
    <property type="entry name" value="HTH_ARSR"/>
    <property type="match status" value="1"/>
</dbReference>
<dbReference type="EMBL" id="MEXR01000032">
    <property type="protein sequence ID" value="OGD09450.1"/>
    <property type="molecule type" value="Genomic_DNA"/>
</dbReference>